<dbReference type="AlphaFoldDB" id="A0A4Z0GHG8"/>
<dbReference type="InterPro" id="IPR049585">
    <property type="entry name" value="CdiI_EcoliA0-like"/>
</dbReference>
<dbReference type="OrthoDB" id="6565706at2"/>
<evidence type="ECO:0000313" key="1">
    <source>
        <dbReference type="EMBL" id="TGA96119.1"/>
    </source>
</evidence>
<sequence>MSLLDECIEALGENVRVLSDNKRKEVIGDFECSFPITEWGRIKWDKETNYADVNTVDEIIFFLNQNIGDYSKAVYIIWDEGTLPVIKSDLNKVLEVIDDVTAVSFDTWIFSPSSGFVVEIFHDGEVKVGLKYT</sequence>
<reference evidence="1 2" key="1">
    <citation type="journal article" date="2015" name="Int. J. Syst. Evol. Microbiol.">
        <title>Sporolactobacillus shoreae sp. nov. and Sporolactobacillus spathodeae sp. nov., two spore-forming lactic acid bacteria isolated from tree barks in Thailand.</title>
        <authorList>
            <person name="Thamacharoensuk T."/>
            <person name="Kitahara M."/>
            <person name="Ohkuma M."/>
            <person name="Thongchul N."/>
            <person name="Tanasupawat S."/>
        </authorList>
    </citation>
    <scope>NUCLEOTIDE SEQUENCE [LARGE SCALE GENOMIC DNA]</scope>
    <source>
        <strain evidence="1 2">BK92</strain>
    </source>
</reference>
<keyword evidence="2" id="KW-1185">Reference proteome</keyword>
<dbReference type="RefSeq" id="WP_135349911.1">
    <property type="nucleotide sequence ID" value="NZ_SRJD01000030.1"/>
</dbReference>
<gene>
    <name evidence="1" type="ORF">E4665_16550</name>
</gene>
<organism evidence="1 2">
    <name type="scientific">Sporolactobacillus shoreae</name>
    <dbReference type="NCBI Taxonomy" id="1465501"/>
    <lineage>
        <taxon>Bacteria</taxon>
        <taxon>Bacillati</taxon>
        <taxon>Bacillota</taxon>
        <taxon>Bacilli</taxon>
        <taxon>Bacillales</taxon>
        <taxon>Sporolactobacillaceae</taxon>
        <taxon>Sporolactobacillus</taxon>
    </lineage>
</organism>
<dbReference type="Proteomes" id="UP000298347">
    <property type="component" value="Unassembled WGS sequence"/>
</dbReference>
<dbReference type="CDD" id="cd20693">
    <property type="entry name" value="CdiI_EcoliA0-like"/>
    <property type="match status" value="1"/>
</dbReference>
<dbReference type="EMBL" id="SRJD01000030">
    <property type="protein sequence ID" value="TGA96119.1"/>
    <property type="molecule type" value="Genomic_DNA"/>
</dbReference>
<protein>
    <submittedName>
        <fullName evidence="1">Uncharacterized protein</fullName>
    </submittedName>
</protein>
<dbReference type="Pfam" id="PF24172">
    <property type="entry name" value="CdiI_ImmP"/>
    <property type="match status" value="1"/>
</dbReference>
<name>A0A4Z0GHG8_9BACL</name>
<accession>A0A4Z0GHG8</accession>
<proteinExistence type="predicted"/>
<comment type="caution">
    <text evidence="1">The sequence shown here is derived from an EMBL/GenBank/DDBJ whole genome shotgun (WGS) entry which is preliminary data.</text>
</comment>
<evidence type="ECO:0000313" key="2">
    <source>
        <dbReference type="Proteomes" id="UP000298347"/>
    </source>
</evidence>